<protein>
    <recommendedName>
        <fullName evidence="3">HEPN domain-containing protein</fullName>
    </recommendedName>
</protein>
<name>A0A1I0JJJ4_9PSED</name>
<accession>A0A1I0JJJ4</accession>
<dbReference type="RefSeq" id="WP_074893423.1">
    <property type="nucleotide sequence ID" value="NZ_FOHW01000060.1"/>
</dbReference>
<dbReference type="EMBL" id="FOHW01000060">
    <property type="protein sequence ID" value="SEU10345.1"/>
    <property type="molecule type" value="Genomic_DNA"/>
</dbReference>
<gene>
    <name evidence="1" type="ORF">SAMN05216197_16029</name>
</gene>
<dbReference type="Gene3D" id="1.20.120.330">
    <property type="entry name" value="Nucleotidyltransferases domain 2"/>
    <property type="match status" value="1"/>
</dbReference>
<dbReference type="Proteomes" id="UP000182332">
    <property type="component" value="Unassembled WGS sequence"/>
</dbReference>
<reference evidence="1 2" key="1">
    <citation type="submission" date="2016-10" db="EMBL/GenBank/DDBJ databases">
        <authorList>
            <person name="de Groot N.N."/>
        </authorList>
    </citation>
    <scope>NUCLEOTIDE SEQUENCE [LARGE SCALE GENOMIC DNA]</scope>
    <source>
        <strain evidence="1 2">DSM 11363</strain>
    </source>
</reference>
<evidence type="ECO:0000313" key="1">
    <source>
        <dbReference type="EMBL" id="SEU10345.1"/>
    </source>
</evidence>
<proteinExistence type="predicted"/>
<evidence type="ECO:0000313" key="2">
    <source>
        <dbReference type="Proteomes" id="UP000182332"/>
    </source>
</evidence>
<evidence type="ECO:0008006" key="3">
    <source>
        <dbReference type="Google" id="ProtNLM"/>
    </source>
</evidence>
<dbReference type="AlphaFoldDB" id="A0A1I0JJJ4"/>
<organism evidence="1 2">
    <name type="scientific">Pseudomonas graminis</name>
    <dbReference type="NCBI Taxonomy" id="158627"/>
    <lineage>
        <taxon>Bacteria</taxon>
        <taxon>Pseudomonadati</taxon>
        <taxon>Pseudomonadota</taxon>
        <taxon>Gammaproteobacteria</taxon>
        <taxon>Pseudomonadales</taxon>
        <taxon>Pseudomonadaceae</taxon>
        <taxon>Pseudomonas</taxon>
    </lineage>
</organism>
<sequence length="136" mass="15407">MPVTYKDFCTDANELLHSVPSSESKLRNSVSRAYYGLYHGALAYADKVNVPPISDRAGPSHEKLRAFYLDDMAADTSIRMKRRRVGYLLKVLVGNRRKADYDLHNVVMQIDADVHYQRCVECISVVEELEALNKAA</sequence>